<keyword evidence="2" id="KW-0805">Transcription regulation</keyword>
<name>A0A9D9HYK4_9FIRM</name>
<evidence type="ECO:0000313" key="7">
    <source>
        <dbReference type="Proteomes" id="UP000823618"/>
    </source>
</evidence>
<evidence type="ECO:0000259" key="5">
    <source>
        <dbReference type="PROSITE" id="PS50937"/>
    </source>
</evidence>
<keyword evidence="4" id="KW-0804">Transcription</keyword>
<gene>
    <name evidence="6" type="ORF">IAC13_00460</name>
</gene>
<dbReference type="PANTHER" id="PTHR30204:SF69">
    <property type="entry name" value="MERR-FAMILY TRANSCRIPTIONAL REGULATOR"/>
    <property type="match status" value="1"/>
</dbReference>
<dbReference type="PROSITE" id="PS00552">
    <property type="entry name" value="HTH_MERR_1"/>
    <property type="match status" value="1"/>
</dbReference>
<dbReference type="Gene3D" id="1.10.1660.10">
    <property type="match status" value="1"/>
</dbReference>
<dbReference type="SMART" id="SM00422">
    <property type="entry name" value="HTH_MERR"/>
    <property type="match status" value="1"/>
</dbReference>
<keyword evidence="3" id="KW-0238">DNA-binding</keyword>
<proteinExistence type="predicted"/>
<comment type="caution">
    <text evidence="6">The sequence shown here is derived from an EMBL/GenBank/DDBJ whole genome shotgun (WGS) entry which is preliminary data.</text>
</comment>
<evidence type="ECO:0000256" key="1">
    <source>
        <dbReference type="ARBA" id="ARBA00022491"/>
    </source>
</evidence>
<protein>
    <submittedName>
        <fullName evidence="6">MerR family transcriptional regulator</fullName>
    </submittedName>
</protein>
<dbReference type="InterPro" id="IPR009061">
    <property type="entry name" value="DNA-bd_dom_put_sf"/>
</dbReference>
<dbReference type="AlphaFoldDB" id="A0A9D9HYK4"/>
<sequence>MKTYKIGEIAKMLGISSETIRNYEKKGLIKPYKEEESHYRFYDIIQINYLINLQRFQKYGYSLHEIGEIMKTESIPEMTESLKLKEERILQEAFYMQLKLESMHANIQCLKEAQSAKQGCFLGQRPALYRINYQKNHELVQEEGVQRELVKWLEHSDITFMSGSVSLENLLKGENSFDFGLCMDEKTAKFLKIEENETVKFYESCPAIVFYYEAKQNSDFQDATKMLLDFAKENQFILNGESVSRVLLARWQDEESYFISHLVWVPYKKFKKRY</sequence>
<dbReference type="InterPro" id="IPR000551">
    <property type="entry name" value="MerR-type_HTH_dom"/>
</dbReference>
<dbReference type="GO" id="GO:0003677">
    <property type="term" value="F:DNA binding"/>
    <property type="evidence" value="ECO:0007669"/>
    <property type="project" value="UniProtKB-KW"/>
</dbReference>
<organism evidence="6 7">
    <name type="scientific">Candidatus Scybalomonas excrementavium</name>
    <dbReference type="NCBI Taxonomy" id="2840943"/>
    <lineage>
        <taxon>Bacteria</taxon>
        <taxon>Bacillati</taxon>
        <taxon>Bacillota</taxon>
        <taxon>Clostridia</taxon>
        <taxon>Lachnospirales</taxon>
        <taxon>Lachnospiraceae</taxon>
        <taxon>Lachnospiraceae incertae sedis</taxon>
        <taxon>Candidatus Scybalomonas</taxon>
    </lineage>
</organism>
<dbReference type="GO" id="GO:0003700">
    <property type="term" value="F:DNA-binding transcription factor activity"/>
    <property type="evidence" value="ECO:0007669"/>
    <property type="project" value="InterPro"/>
</dbReference>
<evidence type="ECO:0000313" key="6">
    <source>
        <dbReference type="EMBL" id="MBO8462385.1"/>
    </source>
</evidence>
<keyword evidence="1" id="KW-0678">Repressor</keyword>
<evidence type="ECO:0000256" key="3">
    <source>
        <dbReference type="ARBA" id="ARBA00023125"/>
    </source>
</evidence>
<dbReference type="PROSITE" id="PS50937">
    <property type="entry name" value="HTH_MERR_2"/>
    <property type="match status" value="1"/>
</dbReference>
<dbReference type="EMBL" id="JADIML010000015">
    <property type="protein sequence ID" value="MBO8462385.1"/>
    <property type="molecule type" value="Genomic_DNA"/>
</dbReference>
<dbReference type="InterPro" id="IPR047057">
    <property type="entry name" value="MerR_fam"/>
</dbReference>
<dbReference type="Pfam" id="PF13411">
    <property type="entry name" value="MerR_1"/>
    <property type="match status" value="1"/>
</dbReference>
<evidence type="ECO:0000256" key="4">
    <source>
        <dbReference type="ARBA" id="ARBA00023163"/>
    </source>
</evidence>
<reference evidence="6" key="2">
    <citation type="journal article" date="2021" name="PeerJ">
        <title>Extensive microbial diversity within the chicken gut microbiome revealed by metagenomics and culture.</title>
        <authorList>
            <person name="Gilroy R."/>
            <person name="Ravi A."/>
            <person name="Getino M."/>
            <person name="Pursley I."/>
            <person name="Horton D.L."/>
            <person name="Alikhan N.F."/>
            <person name="Baker D."/>
            <person name="Gharbi K."/>
            <person name="Hall N."/>
            <person name="Watson M."/>
            <person name="Adriaenssens E.M."/>
            <person name="Foster-Nyarko E."/>
            <person name="Jarju S."/>
            <person name="Secka A."/>
            <person name="Antonio M."/>
            <person name="Oren A."/>
            <person name="Chaudhuri R.R."/>
            <person name="La Ragione R."/>
            <person name="Hildebrand F."/>
            <person name="Pallen M.J."/>
        </authorList>
    </citation>
    <scope>NUCLEOTIDE SEQUENCE</scope>
    <source>
        <strain evidence="6">E3-2379</strain>
    </source>
</reference>
<dbReference type="SUPFAM" id="SSF46955">
    <property type="entry name" value="Putative DNA-binding domain"/>
    <property type="match status" value="1"/>
</dbReference>
<evidence type="ECO:0000256" key="2">
    <source>
        <dbReference type="ARBA" id="ARBA00023015"/>
    </source>
</evidence>
<dbReference type="PANTHER" id="PTHR30204">
    <property type="entry name" value="REDOX-CYCLING DRUG-SENSING TRANSCRIPTIONAL ACTIVATOR SOXR"/>
    <property type="match status" value="1"/>
</dbReference>
<feature type="domain" description="HTH merR-type" evidence="5">
    <location>
        <begin position="3"/>
        <end position="72"/>
    </location>
</feature>
<reference evidence="6" key="1">
    <citation type="submission" date="2020-10" db="EMBL/GenBank/DDBJ databases">
        <authorList>
            <person name="Gilroy R."/>
        </authorList>
    </citation>
    <scope>NUCLEOTIDE SEQUENCE</scope>
    <source>
        <strain evidence="6">E3-2379</strain>
    </source>
</reference>
<dbReference type="Proteomes" id="UP000823618">
    <property type="component" value="Unassembled WGS sequence"/>
</dbReference>
<accession>A0A9D9HYK4</accession>